<dbReference type="InterPro" id="IPR000182">
    <property type="entry name" value="GNAT_dom"/>
</dbReference>
<dbReference type="RefSeq" id="WP_101290023.1">
    <property type="nucleotide sequence ID" value="NZ_FOUQ01000004.1"/>
</dbReference>
<evidence type="ECO:0000256" key="2">
    <source>
        <dbReference type="ARBA" id="ARBA00023315"/>
    </source>
</evidence>
<dbReference type="Pfam" id="PF00583">
    <property type="entry name" value="Acetyltransf_1"/>
    <property type="match status" value="1"/>
</dbReference>
<keyword evidence="5" id="KW-1185">Reference proteome</keyword>
<evidence type="ECO:0000313" key="4">
    <source>
        <dbReference type="EMBL" id="PKR88570.1"/>
    </source>
</evidence>
<dbReference type="InterPro" id="IPR016181">
    <property type="entry name" value="Acyl_CoA_acyltransferase"/>
</dbReference>
<feature type="domain" description="N-acetyltransferase" evidence="3">
    <location>
        <begin position="4"/>
        <end position="172"/>
    </location>
</feature>
<dbReference type="EMBL" id="PJNW01000011">
    <property type="protein sequence ID" value="PKR88570.1"/>
    <property type="molecule type" value="Genomic_DNA"/>
</dbReference>
<dbReference type="Gene3D" id="3.40.630.30">
    <property type="match status" value="1"/>
</dbReference>
<proteinExistence type="predicted"/>
<evidence type="ECO:0000256" key="1">
    <source>
        <dbReference type="ARBA" id="ARBA00022679"/>
    </source>
</evidence>
<keyword evidence="2" id="KW-0012">Acyltransferase</keyword>
<name>A0A1I4SVR3_9HYPH</name>
<dbReference type="OrthoDB" id="3389160at2"/>
<reference evidence="4 5" key="1">
    <citation type="submission" date="2017-12" db="EMBL/GenBank/DDBJ databases">
        <title>Anaerobic carbon monoxide metabolism by Pleomorphomonas carboxyditropha sp. nov., a new mesophilic hydrogenogenic carboxidotroph.</title>
        <authorList>
            <person name="Esquivel-Elizondo S."/>
            <person name="Krajmalnik-Brown R."/>
        </authorList>
    </citation>
    <scope>NUCLEOTIDE SEQUENCE [LARGE SCALE GENOMIC DNA]</scope>
    <source>
        <strain evidence="4 5">R5-392</strain>
    </source>
</reference>
<evidence type="ECO:0000313" key="5">
    <source>
        <dbReference type="Proteomes" id="UP000233491"/>
    </source>
</evidence>
<keyword evidence="1 4" id="KW-0808">Transferase</keyword>
<dbReference type="InterPro" id="IPR050832">
    <property type="entry name" value="Bact_Acetyltransf"/>
</dbReference>
<protein>
    <submittedName>
        <fullName evidence="4">GNAT family N-acetyltransferase</fullName>
    </submittedName>
</protein>
<dbReference type="AlphaFoldDB" id="A0A1I4SVR3"/>
<dbReference type="CDD" id="cd04301">
    <property type="entry name" value="NAT_SF"/>
    <property type="match status" value="1"/>
</dbReference>
<dbReference type="Proteomes" id="UP000233491">
    <property type="component" value="Unassembled WGS sequence"/>
</dbReference>
<accession>A0A1I4SVR3</accession>
<comment type="caution">
    <text evidence="4">The sequence shown here is derived from an EMBL/GenBank/DDBJ whole genome shotgun (WGS) entry which is preliminary data.</text>
</comment>
<dbReference type="SUPFAM" id="SSF55729">
    <property type="entry name" value="Acyl-CoA N-acyltransferases (Nat)"/>
    <property type="match status" value="1"/>
</dbReference>
<organism evidence="4 5">
    <name type="scientific">Pleomorphomonas diazotrophica</name>
    <dbReference type="NCBI Taxonomy" id="1166257"/>
    <lineage>
        <taxon>Bacteria</taxon>
        <taxon>Pseudomonadati</taxon>
        <taxon>Pseudomonadota</taxon>
        <taxon>Alphaproteobacteria</taxon>
        <taxon>Hyphomicrobiales</taxon>
        <taxon>Pleomorphomonadaceae</taxon>
        <taxon>Pleomorphomonas</taxon>
    </lineage>
</organism>
<evidence type="ECO:0000259" key="3">
    <source>
        <dbReference type="PROSITE" id="PS51186"/>
    </source>
</evidence>
<sequence length="172" mass="18228">MSDITIHPLGLNAATVDALAALIVETVAGGGSVSFMHPFALEDARAFWRGSLTAADEGQRIVLGAFDGGMLVGTLTLLLDCPPNQPHRAEFAKMMTRPSHRGRGVATALIRAAEQIARAKGRTLIVLDTASDGGAGPLYERCGFRLAGEIPNYALKPHGGYTGTLYYYKELA</sequence>
<gene>
    <name evidence="4" type="ORF">CXZ10_14320</name>
</gene>
<dbReference type="PANTHER" id="PTHR43877">
    <property type="entry name" value="AMINOALKYLPHOSPHONATE N-ACETYLTRANSFERASE-RELATED-RELATED"/>
    <property type="match status" value="1"/>
</dbReference>
<dbReference type="GO" id="GO:0016747">
    <property type="term" value="F:acyltransferase activity, transferring groups other than amino-acyl groups"/>
    <property type="evidence" value="ECO:0007669"/>
    <property type="project" value="InterPro"/>
</dbReference>
<dbReference type="PROSITE" id="PS51186">
    <property type="entry name" value="GNAT"/>
    <property type="match status" value="1"/>
</dbReference>